<evidence type="ECO:0000313" key="2">
    <source>
        <dbReference type="EMBL" id="GHI13380.1"/>
    </source>
</evidence>
<evidence type="ECO:0000256" key="1">
    <source>
        <dbReference type="SAM" id="MobiDB-lite"/>
    </source>
</evidence>
<accession>A0ABQ3NKV3</accession>
<reference evidence="3" key="1">
    <citation type="submission" date="2020-09" db="EMBL/GenBank/DDBJ databases">
        <title>Whole genome shotgun sequence of Streptomyces cinnamonensis NBRC 15873.</title>
        <authorList>
            <person name="Komaki H."/>
            <person name="Tamura T."/>
        </authorList>
    </citation>
    <scope>NUCLEOTIDE SEQUENCE [LARGE SCALE GENOMIC DNA]</scope>
    <source>
        <strain evidence="3">NBRC 15873</strain>
    </source>
</reference>
<evidence type="ECO:0000313" key="3">
    <source>
        <dbReference type="Proteomes" id="UP000660554"/>
    </source>
</evidence>
<organism evidence="2 3">
    <name type="scientific">Streptomyces virginiae</name>
    <name type="common">Streptomyces cinnamonensis</name>
    <dbReference type="NCBI Taxonomy" id="1961"/>
    <lineage>
        <taxon>Bacteria</taxon>
        <taxon>Bacillati</taxon>
        <taxon>Actinomycetota</taxon>
        <taxon>Actinomycetes</taxon>
        <taxon>Kitasatosporales</taxon>
        <taxon>Streptomycetaceae</taxon>
        <taxon>Streptomyces</taxon>
    </lineage>
</organism>
<protein>
    <submittedName>
        <fullName evidence="2">Uncharacterized protein</fullName>
    </submittedName>
</protein>
<name>A0ABQ3NKV3_STRVG</name>
<dbReference type="EMBL" id="BNDV01000008">
    <property type="protein sequence ID" value="GHI13380.1"/>
    <property type="molecule type" value="Genomic_DNA"/>
</dbReference>
<dbReference type="Proteomes" id="UP000660554">
    <property type="component" value="Unassembled WGS sequence"/>
</dbReference>
<gene>
    <name evidence="2" type="ORF">Scinn_28430</name>
</gene>
<proteinExistence type="predicted"/>
<feature type="compositionally biased region" description="Low complexity" evidence="1">
    <location>
        <begin position="64"/>
        <end position="77"/>
    </location>
</feature>
<keyword evidence="3" id="KW-1185">Reference proteome</keyword>
<sequence length="99" mass="9864">MAVVYEVEDPVAAHPGGAGDGGGEAVVVRVHAAPSAPGMPGVPGPRTFCGRDTFAMRAAPPQPAGQSAGQPAGQPGATWYDTEYADRVCPACDDAVGTD</sequence>
<feature type="region of interest" description="Disordered" evidence="1">
    <location>
        <begin position="56"/>
        <end position="78"/>
    </location>
</feature>
<comment type="caution">
    <text evidence="2">The sequence shown here is derived from an EMBL/GenBank/DDBJ whole genome shotgun (WGS) entry which is preliminary data.</text>
</comment>